<proteinExistence type="predicted"/>
<gene>
    <name evidence="6" type="ORF">AFE02nite_26450</name>
</gene>
<feature type="region of interest" description="Disordered" evidence="4">
    <location>
        <begin position="1535"/>
        <end position="1560"/>
    </location>
</feature>
<protein>
    <submittedName>
        <fullName evidence="6">ATPase AAA</fullName>
    </submittedName>
</protein>
<dbReference type="Proteomes" id="UP000321484">
    <property type="component" value="Unassembled WGS sequence"/>
</dbReference>
<feature type="domain" description="Fibronectin type-III" evidence="5">
    <location>
        <begin position="1463"/>
        <end position="1551"/>
    </location>
</feature>
<sequence>MLDGRRRRLLTRAAWGTAPAVLAVFAVINPGAPVSQMDLHDGTVWLTNQTDLRLGRYNPVVEELNAGLIAGGSPFDVLQDGFDVLLVQQGTVAVVDPANVALAGQTSIGGGTLVSMAAGTTAVTRSADGNVWARPTAMIGGLRVDVDEPDLELGEGGAAVVARSGAVLAVDAEGAAYRVRVTPESNVAEEDGRLDGGAGAGIDAITAVGDEVVVLSGTTLHTRSASVDLSQYQGLIELQQPGPAADSVLVGVQGALLDVPLDGGEPRVLPAGQGKPSAPVRVGACVHGAWASATQNYLRVCGDDAPVVEDLAEIAATDELVFRVNRDVVALNDVGDGRLWLPLVDAEVREPNWTDIQEDTEDEPDESEREAVTAETLQAECSADAAPPSAVDDEFGVRRGRTMILPVVDNDASSACGILAIDTYEDIEESFGTLTPVYGGRAFQLTVRDDASGSTSFRYTVIDGRDTAAPATALVTLTVRGDGQNEAPAQLRVGAFTVEQGGIGTYDVLADFRDPDGDPMVLVSAVGTGGSARARGDGRLRFQADGSALGRQAITVVVSDGVASVEGTLYVDIRPAGSLPPVLEPVHVVTYVDKPATVNALDYVRSQGREPARLAGVEEVVGLELRTDLDAGTFTVTGRTPGTFYVPYVITAPPQQATGLARVDVLEAPQELPPPTAVLDVALLPPGGEVTIDPLANDTDPTGGVLVVQSVSVPGESPLRVAVLDHQLLRISTTRTFETPEVFTYTITNGLDTAVGQVVVQPVPAAAGQQPPVVPDVTATVRTGGVVTIPVLEGAFDPDGEPLTLVPTLVEAPTAGLMFISGDVLRYQAPSTPMEVRATFEVSDPMRNVTAATVTIAVHASDAESKAPPRPVDLTSRAYAGDEVTIDVPLVGIDDDGDGVTLLGVDQPPTKGLVSSVGSDSIVYRALPGEIGTDTFTYAVEDWTGQRAVATVRVGIAARPSGAVPVVTRDDAVTVRPGQTIEVRVLANDDGGGAGELTLDEALTIQPEGVVARTEGRRILVEAPDAEGVVQILYTARNDRGGYDTGVLTVTVDEDAPFLPPVAADIVVPAVDTINKTQVAVNVMETAQNPSGSLADLTVEVPVSAGATAVAPGDGTVVVTLVDQPQTLPYLLVNEHPDAGRVSSYAFITVPALGDFPPMHRPGTDDLSVIAGEPLTLELAELVRVAPGRSPRIGDRSRVVATKADGSPLVVDDDTLRFTARADYSGPASVTVHVTDGPLSDPTTHDATLTFEIMVLAREEHPPTFTPSVLEVPQASSGRVDLAVFTSEPASVDEDAASRYTYRLGTPLPAGFDVSLDGSMLVVAAQMSTARGTVGAIPIELGFGGTEPLAVQVDTRVVASREPLARVLDFTVPDGVEGGESVVRVLEGAFNPFAPSPLSVVSATVETPGAGTAHVSGSTVVVNPAAGYIGQLVVRYTVKDVLPDLDRMVEGRITVVVRGKPATPAAPRVVESRDRAVALAWEPPANNGEPIDSYRVTASGGLTQTCPSTACTITGLTNDVTYTFTVAAHNAVGWSEPSPASGEARPDTQPLAPAAPRVERGDRRLDVSWTPPENPGSPIIDYLVEISPATPSGQTSFTTSATSIPITGLANGTVYSLRVRARNSAPQPGAWGPAATGKPARVPDAPLSLSATDASEGSSIAVTWAAPPDGGEPIEEYELRVDGAPRADASCGVTQCTFPAVQGHRYTIEVRARNAVGWSPWTSTQGQIWGRPGQVPSVEAVDSSGPWNDPGQGRVRVTWQRTNETGGDGIDIDHYEITLTDAAGNARTETRDRHQTSMEFYNLRGGAYTATVTAVNTKGARGDSRTSAPVTVVTLPGQVLGAEVVVATETSVTISWPAVADGGAAVQYGYRLQTGGNKSNGDATTLTLTGTYADGDRFRITLWATNADGESRAQDYDFTLEIEGPTPPPEGEGTP</sequence>
<dbReference type="PROSITE" id="PS50853">
    <property type="entry name" value="FN3"/>
    <property type="match status" value="4"/>
</dbReference>
<dbReference type="PANTHER" id="PTHR13817:SF73">
    <property type="entry name" value="FIBRONECTIN TYPE-III DOMAIN-CONTAINING PROTEIN"/>
    <property type="match status" value="1"/>
</dbReference>
<dbReference type="CDD" id="cd00063">
    <property type="entry name" value="FN3"/>
    <property type="match status" value="4"/>
</dbReference>
<dbReference type="Gene3D" id="2.60.40.10">
    <property type="entry name" value="Immunoglobulins"/>
    <property type="match status" value="5"/>
</dbReference>
<evidence type="ECO:0000256" key="3">
    <source>
        <dbReference type="ARBA" id="ARBA00023326"/>
    </source>
</evidence>
<feature type="domain" description="Fibronectin type-III" evidence="5">
    <location>
        <begin position="1646"/>
        <end position="1733"/>
    </location>
</feature>
<reference evidence="6 7" key="1">
    <citation type="submission" date="2019-07" db="EMBL/GenBank/DDBJ databases">
        <title>Whole genome shotgun sequence of Actinotalea fermentans NBRC 105374.</title>
        <authorList>
            <person name="Hosoyama A."/>
            <person name="Uohara A."/>
            <person name="Ohji S."/>
            <person name="Ichikawa N."/>
        </authorList>
    </citation>
    <scope>NUCLEOTIDE SEQUENCE [LARGE SCALE GENOMIC DNA]</scope>
    <source>
        <strain evidence="6 7">NBRC 105374</strain>
    </source>
</reference>
<feature type="domain" description="Fibronectin type-III" evidence="5">
    <location>
        <begin position="1735"/>
        <end position="1837"/>
    </location>
</feature>
<evidence type="ECO:0000313" key="6">
    <source>
        <dbReference type="EMBL" id="GEN80911.1"/>
    </source>
</evidence>
<dbReference type="InterPro" id="IPR050964">
    <property type="entry name" value="Striated_Muscle_Regulatory"/>
</dbReference>
<dbReference type="Pfam" id="PF00041">
    <property type="entry name" value="fn3"/>
    <property type="match status" value="3"/>
</dbReference>
<keyword evidence="3" id="KW-0119">Carbohydrate metabolism</keyword>
<keyword evidence="1" id="KW-0677">Repeat</keyword>
<evidence type="ECO:0000256" key="4">
    <source>
        <dbReference type="SAM" id="MobiDB-lite"/>
    </source>
</evidence>
<dbReference type="PANTHER" id="PTHR13817">
    <property type="entry name" value="TITIN"/>
    <property type="match status" value="1"/>
</dbReference>
<keyword evidence="3" id="KW-0624">Polysaccharide degradation</keyword>
<evidence type="ECO:0000256" key="2">
    <source>
        <dbReference type="ARBA" id="ARBA00023295"/>
    </source>
</evidence>
<dbReference type="EMBL" id="BJYK01000009">
    <property type="protein sequence ID" value="GEN80911.1"/>
    <property type="molecule type" value="Genomic_DNA"/>
</dbReference>
<dbReference type="InterPro" id="IPR003961">
    <property type="entry name" value="FN3_dom"/>
</dbReference>
<feature type="domain" description="Fibronectin type-III" evidence="5">
    <location>
        <begin position="1552"/>
        <end position="1645"/>
    </location>
</feature>
<dbReference type="GO" id="GO:0016798">
    <property type="term" value="F:hydrolase activity, acting on glycosyl bonds"/>
    <property type="evidence" value="ECO:0007669"/>
    <property type="project" value="UniProtKB-KW"/>
</dbReference>
<comment type="caution">
    <text evidence="6">The sequence shown here is derived from an EMBL/GenBank/DDBJ whole genome shotgun (WGS) entry which is preliminary data.</text>
</comment>
<evidence type="ECO:0000256" key="1">
    <source>
        <dbReference type="ARBA" id="ARBA00022737"/>
    </source>
</evidence>
<feature type="region of interest" description="Disordered" evidence="4">
    <location>
        <begin position="1625"/>
        <end position="1657"/>
    </location>
</feature>
<evidence type="ECO:0000313" key="7">
    <source>
        <dbReference type="Proteomes" id="UP000321484"/>
    </source>
</evidence>
<dbReference type="SMART" id="SM00060">
    <property type="entry name" value="FN3"/>
    <property type="match status" value="5"/>
</dbReference>
<dbReference type="InterPro" id="IPR036116">
    <property type="entry name" value="FN3_sf"/>
</dbReference>
<accession>A0A511Z0B8</accession>
<keyword evidence="2" id="KW-0378">Hydrolase</keyword>
<keyword evidence="7" id="KW-1185">Reference proteome</keyword>
<dbReference type="InterPro" id="IPR013783">
    <property type="entry name" value="Ig-like_fold"/>
</dbReference>
<dbReference type="Pfam" id="PF17963">
    <property type="entry name" value="Big_9"/>
    <property type="match status" value="5"/>
</dbReference>
<keyword evidence="2" id="KW-0326">Glycosidase</keyword>
<dbReference type="SUPFAM" id="SSF49265">
    <property type="entry name" value="Fibronectin type III"/>
    <property type="match status" value="3"/>
</dbReference>
<evidence type="ECO:0000259" key="5">
    <source>
        <dbReference type="PROSITE" id="PS50853"/>
    </source>
</evidence>
<dbReference type="Gene3D" id="2.60.40.3440">
    <property type="match status" value="2"/>
</dbReference>
<name>A0A511Z0B8_9CELL</name>
<dbReference type="GO" id="GO:0000272">
    <property type="term" value="P:polysaccharide catabolic process"/>
    <property type="evidence" value="ECO:0007669"/>
    <property type="project" value="UniProtKB-KW"/>
</dbReference>
<organism evidence="6 7">
    <name type="scientific">Actinotalea fermentans</name>
    <dbReference type="NCBI Taxonomy" id="43671"/>
    <lineage>
        <taxon>Bacteria</taxon>
        <taxon>Bacillati</taxon>
        <taxon>Actinomycetota</taxon>
        <taxon>Actinomycetes</taxon>
        <taxon>Micrococcales</taxon>
        <taxon>Cellulomonadaceae</taxon>
        <taxon>Actinotalea</taxon>
    </lineage>
</organism>